<accession>A0ABS4GD58</accession>
<keyword evidence="3 5" id="KW-1133">Transmembrane helix</keyword>
<dbReference type="RefSeq" id="WP_209511345.1">
    <property type="nucleotide sequence ID" value="NZ_JAGGKS010000003.1"/>
</dbReference>
<evidence type="ECO:0000313" key="6">
    <source>
        <dbReference type="EMBL" id="MBP1925624.1"/>
    </source>
</evidence>
<reference evidence="6 7" key="1">
    <citation type="submission" date="2021-03" db="EMBL/GenBank/DDBJ databases">
        <title>Genomic Encyclopedia of Type Strains, Phase IV (KMG-IV): sequencing the most valuable type-strain genomes for metagenomic binning, comparative biology and taxonomic classification.</title>
        <authorList>
            <person name="Goeker M."/>
        </authorList>
    </citation>
    <scope>NUCLEOTIDE SEQUENCE [LARGE SCALE GENOMIC DNA]</scope>
    <source>
        <strain evidence="6 7">DSM 24004</strain>
    </source>
</reference>
<feature type="transmembrane region" description="Helical" evidence="5">
    <location>
        <begin position="320"/>
        <end position="347"/>
    </location>
</feature>
<feature type="transmembrane region" description="Helical" evidence="5">
    <location>
        <begin position="397"/>
        <end position="416"/>
    </location>
</feature>
<feature type="transmembrane region" description="Helical" evidence="5">
    <location>
        <begin position="127"/>
        <end position="154"/>
    </location>
</feature>
<keyword evidence="4 5" id="KW-0472">Membrane</keyword>
<feature type="transmembrane region" description="Helical" evidence="5">
    <location>
        <begin position="47"/>
        <end position="76"/>
    </location>
</feature>
<evidence type="ECO:0000256" key="2">
    <source>
        <dbReference type="ARBA" id="ARBA00022692"/>
    </source>
</evidence>
<evidence type="ECO:0000313" key="7">
    <source>
        <dbReference type="Proteomes" id="UP001519342"/>
    </source>
</evidence>
<dbReference type="InterPro" id="IPR001898">
    <property type="entry name" value="SLC13A/DASS"/>
</dbReference>
<dbReference type="EMBL" id="JAGGKS010000003">
    <property type="protein sequence ID" value="MBP1925624.1"/>
    <property type="molecule type" value="Genomic_DNA"/>
</dbReference>
<sequence>MESIIKMTVTSRKKLIKLCIATIIAISIAFIPAPFGLEQVAMRYGGIFIWLIFLMSFRIFSEYLSVLFTLSALLVFRVGTASEVFSQFSSPTLWQIITILALASAIQKTTVLTRVTMRILKPFPPTYAGQVAALMLAALAMSLMIPSVYAKIMILAPLAIKVCETANFEKSSKPAAGLFCTIFVTSFILSNGFTTGNSNVQVMMAFAGTTFSFVEWLKATWLWTLIMTVGSFFFIITFYRPKGSMSLGSNFIQEQIDNLPPMDMNDKKAAVIIAISLVFWMTESFHGISALAVTLVAYCAFAALGVVTPEEFCTKIDWKIIVLIGGILSVAGFISSLGISTYLANIIGPYVAPLVNNVWIFIPIFTVLVFLARFVIVSQIATLTIFIAIFQGLVIPIGYHPFIVVFCANMVIQLWATNYNNVLIKPAYAITNNRMVEHRDVVPMAYALLVLSIIAYIASIPFWRIMGFMG</sequence>
<evidence type="ECO:0000256" key="5">
    <source>
        <dbReference type="SAM" id="Phobius"/>
    </source>
</evidence>
<evidence type="ECO:0000256" key="3">
    <source>
        <dbReference type="ARBA" id="ARBA00022989"/>
    </source>
</evidence>
<dbReference type="Proteomes" id="UP001519342">
    <property type="component" value="Unassembled WGS sequence"/>
</dbReference>
<dbReference type="Pfam" id="PF00939">
    <property type="entry name" value="Na_sulph_symp"/>
    <property type="match status" value="1"/>
</dbReference>
<proteinExistence type="predicted"/>
<comment type="caution">
    <text evidence="6">The sequence shown here is derived from an EMBL/GenBank/DDBJ whole genome shotgun (WGS) entry which is preliminary data.</text>
</comment>
<feature type="transmembrane region" description="Helical" evidence="5">
    <location>
        <begin position="444"/>
        <end position="463"/>
    </location>
</feature>
<feature type="transmembrane region" description="Helical" evidence="5">
    <location>
        <begin position="221"/>
        <end position="239"/>
    </location>
</feature>
<name>A0ABS4GD58_9FIRM</name>
<comment type="subcellular location">
    <subcellularLocation>
        <location evidence="1">Membrane</location>
        <topology evidence="1">Multi-pass membrane protein</topology>
    </subcellularLocation>
</comment>
<evidence type="ECO:0000256" key="4">
    <source>
        <dbReference type="ARBA" id="ARBA00023136"/>
    </source>
</evidence>
<gene>
    <name evidence="6" type="ORF">J2Z76_001483</name>
</gene>
<feature type="transmembrane region" description="Helical" evidence="5">
    <location>
        <begin position="288"/>
        <end position="308"/>
    </location>
</feature>
<feature type="transmembrane region" description="Helical" evidence="5">
    <location>
        <begin position="88"/>
        <end position="107"/>
    </location>
</feature>
<feature type="transmembrane region" description="Helical" evidence="5">
    <location>
        <begin position="175"/>
        <end position="194"/>
    </location>
</feature>
<feature type="transmembrane region" description="Helical" evidence="5">
    <location>
        <begin position="359"/>
        <end position="390"/>
    </location>
</feature>
<feature type="transmembrane region" description="Helical" evidence="5">
    <location>
        <begin position="15"/>
        <end position="35"/>
    </location>
</feature>
<evidence type="ECO:0000256" key="1">
    <source>
        <dbReference type="ARBA" id="ARBA00004141"/>
    </source>
</evidence>
<dbReference type="PANTHER" id="PTHR10283">
    <property type="entry name" value="SOLUTE CARRIER FAMILY 13 MEMBER"/>
    <property type="match status" value="1"/>
</dbReference>
<protein>
    <submittedName>
        <fullName evidence="6">DASS family divalent anion:Na+ symporter</fullName>
    </submittedName>
</protein>
<organism evidence="6 7">
    <name type="scientific">Sedimentibacter acidaminivorans</name>
    <dbReference type="NCBI Taxonomy" id="913099"/>
    <lineage>
        <taxon>Bacteria</taxon>
        <taxon>Bacillati</taxon>
        <taxon>Bacillota</taxon>
        <taxon>Tissierellia</taxon>
        <taxon>Sedimentibacter</taxon>
    </lineage>
</organism>
<keyword evidence="7" id="KW-1185">Reference proteome</keyword>
<keyword evidence="2 5" id="KW-0812">Transmembrane</keyword>